<dbReference type="RefSeq" id="WP_180136766.1">
    <property type="nucleotide sequence ID" value="NZ_CAADHO010000001.1"/>
</dbReference>
<protein>
    <submittedName>
        <fullName evidence="7">S-adenosyl-l-methionine-dependent methyltransferase</fullName>
    </submittedName>
</protein>
<dbReference type="InterPro" id="IPR029063">
    <property type="entry name" value="SAM-dependent_MTases_sf"/>
</dbReference>
<evidence type="ECO:0000256" key="4">
    <source>
        <dbReference type="PIRSR" id="PIRSR005739-1"/>
    </source>
</evidence>
<dbReference type="SUPFAM" id="SSF46785">
    <property type="entry name" value="Winged helix' DNA-binding domain"/>
    <property type="match status" value="1"/>
</dbReference>
<feature type="domain" description="O-methyltransferase dimerisation" evidence="6">
    <location>
        <begin position="12"/>
        <end position="88"/>
    </location>
</feature>
<evidence type="ECO:0000256" key="3">
    <source>
        <dbReference type="ARBA" id="ARBA00022691"/>
    </source>
</evidence>
<dbReference type="InterPro" id="IPR012967">
    <property type="entry name" value="COMT_dimerisation"/>
</dbReference>
<keyword evidence="2 7" id="KW-0808">Transferase</keyword>
<keyword evidence="8" id="KW-1185">Reference proteome</keyword>
<dbReference type="InterPro" id="IPR001077">
    <property type="entry name" value="COMT_C"/>
</dbReference>
<dbReference type="Proteomes" id="UP000507962">
    <property type="component" value="Unassembled WGS sequence"/>
</dbReference>
<dbReference type="PANTHER" id="PTHR43712:SF2">
    <property type="entry name" value="O-METHYLTRANSFERASE CICE"/>
    <property type="match status" value="1"/>
</dbReference>
<keyword evidence="1 7" id="KW-0489">Methyltransferase</keyword>
<dbReference type="GO" id="GO:0032259">
    <property type="term" value="P:methylation"/>
    <property type="evidence" value="ECO:0007669"/>
    <property type="project" value="UniProtKB-KW"/>
</dbReference>
<dbReference type="GO" id="GO:0008171">
    <property type="term" value="F:O-methyltransferase activity"/>
    <property type="evidence" value="ECO:0007669"/>
    <property type="project" value="InterPro"/>
</dbReference>
<dbReference type="InterPro" id="IPR036388">
    <property type="entry name" value="WH-like_DNA-bd_sf"/>
</dbReference>
<dbReference type="PIRSF" id="PIRSF005739">
    <property type="entry name" value="O-mtase"/>
    <property type="match status" value="1"/>
</dbReference>
<feature type="domain" description="O-methyltransferase C-terminal" evidence="5">
    <location>
        <begin position="124"/>
        <end position="311"/>
    </location>
</feature>
<dbReference type="CDD" id="cd02440">
    <property type="entry name" value="AdoMet_MTases"/>
    <property type="match status" value="1"/>
</dbReference>
<accession>A0A4U8YH91</accession>
<dbReference type="Pfam" id="PF00891">
    <property type="entry name" value="Methyltransf_2"/>
    <property type="match status" value="1"/>
</dbReference>
<reference evidence="7 8" key="1">
    <citation type="submission" date="2019-03" db="EMBL/GenBank/DDBJ databases">
        <authorList>
            <person name="Nijsse B."/>
        </authorList>
    </citation>
    <scope>NUCLEOTIDE SEQUENCE [LARGE SCALE GENOMIC DNA]</scope>
    <source>
        <strain evidence="7">Desulfoluna butyratoxydans MSL71</strain>
    </source>
</reference>
<dbReference type="Pfam" id="PF08100">
    <property type="entry name" value="Dimerisation"/>
    <property type="match status" value="1"/>
</dbReference>
<evidence type="ECO:0000259" key="5">
    <source>
        <dbReference type="Pfam" id="PF00891"/>
    </source>
</evidence>
<dbReference type="Gene3D" id="1.10.10.10">
    <property type="entry name" value="Winged helix-like DNA-binding domain superfamily/Winged helix DNA-binding domain"/>
    <property type="match status" value="1"/>
</dbReference>
<dbReference type="SUPFAM" id="SSF53335">
    <property type="entry name" value="S-adenosyl-L-methionine-dependent methyltransferases"/>
    <property type="match status" value="1"/>
</dbReference>
<feature type="active site" description="Proton acceptor" evidence="4">
    <location>
        <position position="240"/>
    </location>
</feature>
<dbReference type="InterPro" id="IPR016461">
    <property type="entry name" value="COMT-like"/>
</dbReference>
<evidence type="ECO:0000313" key="7">
    <source>
        <dbReference type="EMBL" id="VFQ42524.1"/>
    </source>
</evidence>
<organism evidence="7 8">
    <name type="scientific">Desulfoluna butyratoxydans</name>
    <dbReference type="NCBI Taxonomy" id="231438"/>
    <lineage>
        <taxon>Bacteria</taxon>
        <taxon>Pseudomonadati</taxon>
        <taxon>Thermodesulfobacteriota</taxon>
        <taxon>Desulfobacteria</taxon>
        <taxon>Desulfobacterales</taxon>
        <taxon>Desulfolunaceae</taxon>
        <taxon>Desulfoluna</taxon>
    </lineage>
</organism>
<sequence length="334" mass="36570">MSEEQWNPASLMEASGAYWKSCTIHTGVKLGIFTLIGGETLTARQIADRIHGDPRGLGILLNALSAMGLLVKDGETFTNPPFALKYLTRESPDYMGHILMHHHHLVASWERLDEAALTGGPVRHKKTSRSDEEQESFLLGMYNNASLSAPAVADAVDLSDCATLLDLGGGPGTYAIQFCKKNPQLRAWVYDLEGTEPFAVSIIDKHLMGDRVGFVPFDFIRHTFDDADRFDAAWLSHILHGESEGQARSVIAKASSTLHPGGKLLIHEFILEDTKDSPLFPALFSLNMLAVTDHGRAYSYSELGEMMEKSGLTAIRRIDYGSPKGTAVIEGIKA</sequence>
<evidence type="ECO:0000256" key="1">
    <source>
        <dbReference type="ARBA" id="ARBA00022603"/>
    </source>
</evidence>
<dbReference type="GO" id="GO:0046983">
    <property type="term" value="F:protein dimerization activity"/>
    <property type="evidence" value="ECO:0007669"/>
    <property type="project" value="InterPro"/>
</dbReference>
<dbReference type="PANTHER" id="PTHR43712">
    <property type="entry name" value="PUTATIVE (AFU_ORTHOLOGUE AFUA_4G14580)-RELATED"/>
    <property type="match status" value="1"/>
</dbReference>
<proteinExistence type="predicted"/>
<dbReference type="InterPro" id="IPR036390">
    <property type="entry name" value="WH_DNA-bd_sf"/>
</dbReference>
<keyword evidence="3" id="KW-0949">S-adenosyl-L-methionine</keyword>
<dbReference type="Gene3D" id="3.40.50.150">
    <property type="entry name" value="Vaccinia Virus protein VP39"/>
    <property type="match status" value="1"/>
</dbReference>
<dbReference type="EMBL" id="CAADHO010000001">
    <property type="protein sequence ID" value="VFQ42524.1"/>
    <property type="molecule type" value="Genomic_DNA"/>
</dbReference>
<name>A0A4U8YH91_9BACT</name>
<evidence type="ECO:0000256" key="2">
    <source>
        <dbReference type="ARBA" id="ARBA00022679"/>
    </source>
</evidence>
<evidence type="ECO:0000313" key="8">
    <source>
        <dbReference type="Proteomes" id="UP000507962"/>
    </source>
</evidence>
<dbReference type="PROSITE" id="PS51683">
    <property type="entry name" value="SAM_OMT_II"/>
    <property type="match status" value="1"/>
</dbReference>
<gene>
    <name evidence="7" type="ORF">MSL71_1450</name>
</gene>
<evidence type="ECO:0000259" key="6">
    <source>
        <dbReference type="Pfam" id="PF08100"/>
    </source>
</evidence>
<dbReference type="AlphaFoldDB" id="A0A4U8YH91"/>